<evidence type="ECO:0000256" key="3">
    <source>
        <dbReference type="ARBA" id="ARBA00012266"/>
    </source>
</evidence>
<feature type="compositionally biased region" description="Low complexity" evidence="8">
    <location>
        <begin position="21"/>
        <end position="32"/>
    </location>
</feature>
<protein>
    <recommendedName>
        <fullName evidence="3">anthranilate synthase</fullName>
        <ecNumber evidence="3">4.1.3.27</ecNumber>
    </recommendedName>
</protein>
<dbReference type="Gene3D" id="3.60.120.10">
    <property type="entry name" value="Anthranilate synthase"/>
    <property type="match status" value="1"/>
</dbReference>
<dbReference type="Proteomes" id="UP001222932">
    <property type="component" value="Unassembled WGS sequence"/>
</dbReference>
<evidence type="ECO:0000256" key="7">
    <source>
        <dbReference type="ARBA" id="ARBA00023239"/>
    </source>
</evidence>
<keyword evidence="7" id="KW-0456">Lyase</keyword>
<keyword evidence="6" id="KW-0057">Aromatic amino acid biosynthesis</keyword>
<dbReference type="EMBL" id="BTCM01000007">
    <property type="protein sequence ID" value="GMK59222.1"/>
    <property type="molecule type" value="Genomic_DNA"/>
</dbReference>
<reference evidence="11" key="1">
    <citation type="journal article" date="2023" name="BMC Genomics">
        <title>Chromosome-level genome assemblies of Cutaneotrichosporon spp. (Trichosporonales, Basidiomycota) reveal imbalanced evolution between nucleotide sequences and chromosome synteny.</title>
        <authorList>
            <person name="Kobayashi Y."/>
            <person name="Kayamori A."/>
            <person name="Aoki K."/>
            <person name="Shiwa Y."/>
            <person name="Matsutani M."/>
            <person name="Fujita N."/>
            <person name="Sugita T."/>
            <person name="Iwasaki W."/>
            <person name="Tanaka N."/>
            <person name="Takashima M."/>
        </authorList>
    </citation>
    <scope>NUCLEOTIDE SEQUENCE</scope>
    <source>
        <strain evidence="11">HIS016</strain>
    </source>
</reference>
<evidence type="ECO:0000313" key="11">
    <source>
        <dbReference type="EMBL" id="GMK59222.1"/>
    </source>
</evidence>
<feature type="domain" description="Anthranilate synthase component I N-terminal" evidence="10">
    <location>
        <begin position="66"/>
        <end position="198"/>
    </location>
</feature>
<evidence type="ECO:0000256" key="8">
    <source>
        <dbReference type="SAM" id="MobiDB-lite"/>
    </source>
</evidence>
<dbReference type="GO" id="GO:0004049">
    <property type="term" value="F:anthranilate synthase activity"/>
    <property type="evidence" value="ECO:0007669"/>
    <property type="project" value="UniProtKB-EC"/>
</dbReference>
<evidence type="ECO:0000256" key="6">
    <source>
        <dbReference type="ARBA" id="ARBA00023141"/>
    </source>
</evidence>
<organism evidence="11 12">
    <name type="scientific">Cutaneotrichosporon spelunceum</name>
    <dbReference type="NCBI Taxonomy" id="1672016"/>
    <lineage>
        <taxon>Eukaryota</taxon>
        <taxon>Fungi</taxon>
        <taxon>Dikarya</taxon>
        <taxon>Basidiomycota</taxon>
        <taxon>Agaricomycotina</taxon>
        <taxon>Tremellomycetes</taxon>
        <taxon>Trichosporonales</taxon>
        <taxon>Trichosporonaceae</taxon>
        <taxon>Cutaneotrichosporon</taxon>
    </lineage>
</organism>
<evidence type="ECO:0000256" key="2">
    <source>
        <dbReference type="ARBA" id="ARBA00009562"/>
    </source>
</evidence>
<name>A0AAD3TYH8_9TREE</name>
<evidence type="ECO:0000313" key="12">
    <source>
        <dbReference type="Proteomes" id="UP001222932"/>
    </source>
</evidence>
<evidence type="ECO:0000259" key="10">
    <source>
        <dbReference type="Pfam" id="PF04715"/>
    </source>
</evidence>
<dbReference type="PRINTS" id="PR00095">
    <property type="entry name" value="ANTSNTHASEI"/>
</dbReference>
<dbReference type="SUPFAM" id="SSF56322">
    <property type="entry name" value="ADC synthase"/>
    <property type="match status" value="1"/>
</dbReference>
<reference evidence="11" key="2">
    <citation type="submission" date="2023-06" db="EMBL/GenBank/DDBJ databases">
        <authorList>
            <person name="Kobayashi Y."/>
            <person name="Kayamori A."/>
            <person name="Aoki K."/>
            <person name="Shiwa Y."/>
            <person name="Fujita N."/>
            <person name="Sugita T."/>
            <person name="Iwasaki W."/>
            <person name="Tanaka N."/>
            <person name="Takashima M."/>
        </authorList>
    </citation>
    <scope>NUCLEOTIDE SEQUENCE</scope>
    <source>
        <strain evidence="11">HIS016</strain>
    </source>
</reference>
<feature type="region of interest" description="Disordered" evidence="8">
    <location>
        <begin position="21"/>
        <end position="47"/>
    </location>
</feature>
<evidence type="ECO:0000256" key="5">
    <source>
        <dbReference type="ARBA" id="ARBA00022822"/>
    </source>
</evidence>
<evidence type="ECO:0000256" key="1">
    <source>
        <dbReference type="ARBA" id="ARBA00004873"/>
    </source>
</evidence>
<dbReference type="PANTHER" id="PTHR11236">
    <property type="entry name" value="AMINOBENZOATE/ANTHRANILATE SYNTHASE"/>
    <property type="match status" value="1"/>
</dbReference>
<feature type="domain" description="Chorismate-utilising enzyme C-terminal" evidence="9">
    <location>
        <begin position="259"/>
        <end position="512"/>
    </location>
</feature>
<keyword evidence="12" id="KW-1185">Reference proteome</keyword>
<comment type="pathway">
    <text evidence="1">Amino-acid biosynthesis; L-tryptophan biosynthesis; L-tryptophan from chorismate: step 1/5.</text>
</comment>
<dbReference type="GO" id="GO:0000162">
    <property type="term" value="P:L-tryptophan biosynthetic process"/>
    <property type="evidence" value="ECO:0007669"/>
    <property type="project" value="UniProtKB-KW"/>
</dbReference>
<dbReference type="InterPro" id="IPR006805">
    <property type="entry name" value="Anth_synth_I_N"/>
</dbReference>
<dbReference type="NCBIfam" id="TIGR00564">
    <property type="entry name" value="trpE_most"/>
    <property type="match status" value="1"/>
</dbReference>
<dbReference type="Pfam" id="PF00425">
    <property type="entry name" value="Chorismate_bind"/>
    <property type="match status" value="1"/>
</dbReference>
<dbReference type="InterPro" id="IPR005801">
    <property type="entry name" value="ADC_synthase"/>
</dbReference>
<comment type="caution">
    <text evidence="11">The sequence shown here is derived from an EMBL/GenBank/DDBJ whole genome shotgun (WGS) entry which is preliminary data.</text>
</comment>
<dbReference type="InterPro" id="IPR019999">
    <property type="entry name" value="Anth_synth_I-like"/>
</dbReference>
<dbReference type="Pfam" id="PF04715">
    <property type="entry name" value="Anth_synt_I_N"/>
    <property type="match status" value="1"/>
</dbReference>
<dbReference type="PANTHER" id="PTHR11236:SF9">
    <property type="entry name" value="ANTHRANILATE SYNTHASE COMPONENT 1"/>
    <property type="match status" value="1"/>
</dbReference>
<keyword evidence="5" id="KW-0822">Tryptophan biosynthesis</keyword>
<proteinExistence type="inferred from homology"/>
<dbReference type="AlphaFoldDB" id="A0AAD3TYH8"/>
<gene>
    <name evidence="11" type="primary">TRP2</name>
    <name evidence="11" type="ORF">CspeluHIS016_0702370</name>
</gene>
<evidence type="ECO:0000256" key="4">
    <source>
        <dbReference type="ARBA" id="ARBA00022605"/>
    </source>
</evidence>
<keyword evidence="4" id="KW-0028">Amino-acid biosynthesis</keyword>
<dbReference type="InterPro" id="IPR015890">
    <property type="entry name" value="Chorismate_C"/>
</dbReference>
<evidence type="ECO:0000259" key="9">
    <source>
        <dbReference type="Pfam" id="PF00425"/>
    </source>
</evidence>
<sequence>MAQTPLKPSLDEVRALLATATSTPTTLAPPGAEGFPRGSGAAASSTDKVEAQRPNLVPVYIDIAADLLTPVAAYLKVANGSEYSFLLESITGGENLARYSFVGADPFKTVRTGEGFEVEGDPLDALEKELEPYRYVKLDSVPTFTGGAVGLITYDAIQHFEPVTKPATPHHNPLPGMPEAFFMLASTIVIFDHIFQSIKIVSHVYLPDGEDEGKLPALYAEAEARLMAVRAKLLNPETPLPKQAPIVLGNEAVSNVGKAGYEGFVTKLKQHIVKGDIIQAVPSQRLARKTALHPFNVYRHLRRLNPSPYMFYLDCKDMQLVGASPETLCKVEGRKVYNHAIAGTVKRGRNAAEDAALGAELLASEKDRAEHIMLVDLARNDVNRVCKPETVNVDDLMRLEKFSHVIHITSQISGQLRDDQSRFDAFRSIFPAGTVSGAPKVKAIQLVGALERERRGVYAGAVGRFDFDRNELDTCIAIRTMTFRDGTVYLQAGGGIVFDSVEEDEYVETINKLKSNVSAIEAAEKEYYAMQQAGA</sequence>
<accession>A0AAD3TYH8</accession>
<comment type="similarity">
    <text evidence="2">Belongs to the anthranilate synthase component I family.</text>
</comment>
<dbReference type="EC" id="4.1.3.27" evidence="3"/>
<dbReference type="InterPro" id="IPR005256">
    <property type="entry name" value="Anth_synth_I_PabB"/>
</dbReference>